<dbReference type="RefSeq" id="WP_110389906.1">
    <property type="nucleotide sequence ID" value="NZ_CALCOA010000153.1"/>
</dbReference>
<keyword evidence="2" id="KW-1185">Reference proteome</keyword>
<accession>A0A318KT63</accession>
<evidence type="ECO:0000313" key="1">
    <source>
        <dbReference type="EMBL" id="PXX80879.1"/>
    </source>
</evidence>
<sequence length="185" mass="20053">MLMTRYEPLIFNANFTETSSDGKYVAYRGELTICEGEVADAQGRRKPPTEVLKQVAVLGEGDSLKFLTGSLDTVAQLPDLIARFGADITADTQVVLFVIDATKEMTVEVNGAKMYLIPLSEGMAWNELIDVLALEKSDFKGQSGADKVVTLYKAVCDYKPKFAVVSVDEAAAASNGAKREMWGAV</sequence>
<dbReference type="EMBL" id="QJKI01000003">
    <property type="protein sequence ID" value="PXX80879.1"/>
    <property type="molecule type" value="Genomic_DNA"/>
</dbReference>
<dbReference type="AlphaFoldDB" id="A0A318KT63"/>
<evidence type="ECO:0000313" key="2">
    <source>
        <dbReference type="Proteomes" id="UP000247555"/>
    </source>
</evidence>
<organism evidence="1 2">
    <name type="scientific">Rivihabitans pingtungensis</name>
    <dbReference type="NCBI Taxonomy" id="1054498"/>
    <lineage>
        <taxon>Bacteria</taxon>
        <taxon>Pseudomonadati</taxon>
        <taxon>Pseudomonadota</taxon>
        <taxon>Betaproteobacteria</taxon>
        <taxon>Neisseriales</taxon>
        <taxon>Aquaspirillaceae</taxon>
        <taxon>Rivihabitans</taxon>
    </lineage>
</organism>
<comment type="caution">
    <text evidence="1">The sequence shown here is derived from an EMBL/GenBank/DDBJ whole genome shotgun (WGS) entry which is preliminary data.</text>
</comment>
<gene>
    <name evidence="1" type="ORF">DFR34_103222</name>
</gene>
<protein>
    <submittedName>
        <fullName evidence="1">Uncharacterized protein</fullName>
    </submittedName>
</protein>
<proteinExistence type="predicted"/>
<name>A0A318KT63_9NEIS</name>
<dbReference type="OrthoDB" id="8479070at2"/>
<reference evidence="1 2" key="1">
    <citation type="submission" date="2018-05" db="EMBL/GenBank/DDBJ databases">
        <title>Genomic Encyclopedia of Type Strains, Phase IV (KMG-IV): sequencing the most valuable type-strain genomes for metagenomic binning, comparative biology and taxonomic classification.</title>
        <authorList>
            <person name="Goeker M."/>
        </authorList>
    </citation>
    <scope>NUCLEOTIDE SEQUENCE [LARGE SCALE GENOMIC DNA]</scope>
    <source>
        <strain evidence="1 2">DSM 29661</strain>
    </source>
</reference>
<dbReference type="Proteomes" id="UP000247555">
    <property type="component" value="Unassembled WGS sequence"/>
</dbReference>